<dbReference type="GO" id="GO:0006046">
    <property type="term" value="P:N-acetylglucosamine catabolic process"/>
    <property type="evidence" value="ECO:0007669"/>
    <property type="project" value="TreeGrafter"/>
</dbReference>
<dbReference type="PIRSF" id="PIRSF038994">
    <property type="entry name" value="NagA"/>
    <property type="match status" value="1"/>
</dbReference>
<reference evidence="10 11" key="1">
    <citation type="journal article" date="2017" name="Int. J. Syst. Evol. Microbiol.">
        <title>Roseitalea porphyridii gen. nov., sp. nov., isolated from a red alga, and reclassification of Hoeflea suaedae Chung et al. 2013 as Pseudohoeflea suaedae gen. nov., comb. nov.</title>
        <authorList>
            <person name="Hyeon J.W."/>
            <person name="Jeong S.E."/>
            <person name="Baek K."/>
            <person name="Jeon C.O."/>
        </authorList>
    </citation>
    <scope>NUCLEOTIDE SEQUENCE [LARGE SCALE GENOMIC DNA]</scope>
    <source>
        <strain evidence="10 11">MA7-20</strain>
    </source>
</reference>
<feature type="binding site" evidence="8">
    <location>
        <position position="203"/>
    </location>
    <ligand>
        <name>Zn(2+)</name>
        <dbReference type="ChEBI" id="CHEBI:29105"/>
    </ligand>
</feature>
<dbReference type="Gene3D" id="3.20.20.140">
    <property type="entry name" value="Metal-dependent hydrolases"/>
    <property type="match status" value="1"/>
</dbReference>
<evidence type="ECO:0000256" key="1">
    <source>
        <dbReference type="ARBA" id="ARBA00010716"/>
    </source>
</evidence>
<dbReference type="EC" id="3.5.1.25" evidence="10"/>
<name>A0A4P6UVD9_9HYPH</name>
<feature type="binding site" evidence="7">
    <location>
        <begin position="206"/>
        <end position="207"/>
    </location>
    <ligand>
        <name>substrate</name>
    </ligand>
</feature>
<comment type="cofactor">
    <cofactor evidence="8">
        <name>a divalent metal cation</name>
        <dbReference type="ChEBI" id="CHEBI:60240"/>
    </cofactor>
    <text evidence="8">Binds 1 divalent metal cation per subunit.</text>
</comment>
<dbReference type="SUPFAM" id="SSF51338">
    <property type="entry name" value="Composite domain of metallo-dependent hydrolases"/>
    <property type="match status" value="1"/>
</dbReference>
<gene>
    <name evidence="10" type="primary">nagA</name>
    <name evidence="10" type="ORF">E0E05_00060</name>
</gene>
<feature type="binding site" evidence="8">
    <location>
        <position position="119"/>
    </location>
    <ligand>
        <name>Zn(2+)</name>
        <dbReference type="ChEBI" id="CHEBI:29105"/>
    </ligand>
</feature>
<evidence type="ECO:0000259" key="9">
    <source>
        <dbReference type="Pfam" id="PF01979"/>
    </source>
</evidence>
<feature type="active site" description="Proton donor/acceptor" evidence="6">
    <location>
        <position position="258"/>
    </location>
</feature>
<protein>
    <submittedName>
        <fullName evidence="10">N-acetylglucosamine-6-phosphate deacetylase</fullName>
        <ecNumber evidence="10">3.5.1.25</ecNumber>
    </submittedName>
</protein>
<keyword evidence="11" id="KW-1185">Reference proteome</keyword>
<accession>A0A4P6UVD9</accession>
<feature type="domain" description="Amidohydrolase-related" evidence="9">
    <location>
        <begin position="41"/>
        <end position="348"/>
    </location>
</feature>
<evidence type="ECO:0000313" key="11">
    <source>
        <dbReference type="Proteomes" id="UP000293719"/>
    </source>
</evidence>
<dbReference type="PANTHER" id="PTHR11113:SF14">
    <property type="entry name" value="N-ACETYLGLUCOSAMINE-6-PHOSPHATE DEACETYLASE"/>
    <property type="match status" value="1"/>
</dbReference>
<evidence type="ECO:0000256" key="8">
    <source>
        <dbReference type="PIRSR" id="PIRSR038994-3"/>
    </source>
</evidence>
<dbReference type="InterPro" id="IPR032466">
    <property type="entry name" value="Metal_Hydrolase"/>
</dbReference>
<evidence type="ECO:0000256" key="3">
    <source>
        <dbReference type="ARBA" id="ARBA00022801"/>
    </source>
</evidence>
<evidence type="ECO:0000256" key="5">
    <source>
        <dbReference type="PIRNR" id="PIRNR038994"/>
    </source>
</evidence>
<feature type="binding site" evidence="7">
    <location>
        <position position="214"/>
    </location>
    <ligand>
        <name>substrate</name>
    </ligand>
</feature>
<dbReference type="PANTHER" id="PTHR11113">
    <property type="entry name" value="N-ACETYLGLUCOSAMINE-6-PHOSPHATE DEACETYLASE"/>
    <property type="match status" value="1"/>
</dbReference>
<dbReference type="InterPro" id="IPR011059">
    <property type="entry name" value="Metal-dep_hydrolase_composite"/>
</dbReference>
<evidence type="ECO:0000256" key="6">
    <source>
        <dbReference type="PIRSR" id="PIRSR038994-1"/>
    </source>
</evidence>
<sequence>MSAIEGRVLTPDGFRDARVHIEAGRIARIEETGAIASDRLILPGFIDLHCHGGGGADVMEAGDAPRRVAASHARTGTTAFLATTMTAPLDDIEAALAAIEAAAEEPAGDEAAIVGVHLEGPFISRDRLGAQPDFVIDGDIALIERLMKIARIRVLTCAPEADPDGAMTRWLADRGVRVQLGHSSCDYETASACFHSGRHGVTHMFNAMSPLHHRAPGIVGAALAHARHAEIIPDLLHVHPGAIRAALRAIPHLYAVTDATPAAGMPDGDYRLGTQQVRKCGNGVRLADGTLAGSSLTMLQALRNLVEIGLSVEEASQRTSTIAADYLGLEDRGRIVAGAVADLVVLDASLDLREVIMRGRPIGGS</sequence>
<dbReference type="GO" id="GO:0008448">
    <property type="term" value="F:N-acetylglucosamine-6-phosphate deacetylase activity"/>
    <property type="evidence" value="ECO:0007669"/>
    <property type="project" value="UniProtKB-EC"/>
</dbReference>
<dbReference type="EMBL" id="CP036532">
    <property type="protein sequence ID" value="QBK29121.1"/>
    <property type="molecule type" value="Genomic_DNA"/>
</dbReference>
<evidence type="ECO:0000256" key="7">
    <source>
        <dbReference type="PIRSR" id="PIRSR038994-2"/>
    </source>
</evidence>
<feature type="binding site" evidence="7">
    <location>
        <position position="130"/>
    </location>
    <ligand>
        <name>substrate</name>
    </ligand>
</feature>
<dbReference type="Proteomes" id="UP000293719">
    <property type="component" value="Chromosome"/>
</dbReference>
<dbReference type="Pfam" id="PF01979">
    <property type="entry name" value="Amidohydro_1"/>
    <property type="match status" value="1"/>
</dbReference>
<keyword evidence="4 5" id="KW-0119">Carbohydrate metabolism</keyword>
<dbReference type="AlphaFoldDB" id="A0A4P6UVD9"/>
<evidence type="ECO:0000313" key="10">
    <source>
        <dbReference type="EMBL" id="QBK29121.1"/>
    </source>
</evidence>
<dbReference type="Gene3D" id="2.30.40.10">
    <property type="entry name" value="Urease, subunit C, domain 1"/>
    <property type="match status" value="1"/>
</dbReference>
<dbReference type="CDD" id="cd00854">
    <property type="entry name" value="NagA"/>
    <property type="match status" value="1"/>
</dbReference>
<organism evidence="10 11">
    <name type="scientific">Roseitalea porphyridii</name>
    <dbReference type="NCBI Taxonomy" id="1852022"/>
    <lineage>
        <taxon>Bacteria</taxon>
        <taxon>Pseudomonadati</taxon>
        <taxon>Pseudomonadota</taxon>
        <taxon>Alphaproteobacteria</taxon>
        <taxon>Hyphomicrobiales</taxon>
        <taxon>Ahrensiaceae</taxon>
        <taxon>Roseitalea</taxon>
    </lineage>
</organism>
<dbReference type="RefSeq" id="WP_131614826.1">
    <property type="nucleotide sequence ID" value="NZ_CP036532.1"/>
</dbReference>
<evidence type="ECO:0000256" key="4">
    <source>
        <dbReference type="ARBA" id="ARBA00023277"/>
    </source>
</evidence>
<comment type="similarity">
    <text evidence="1 5">Belongs to the metallo-dependent hydrolases superfamily. NagA family.</text>
</comment>
<keyword evidence="3 5" id="KW-0378">Hydrolase</keyword>
<feature type="binding site" evidence="7">
    <location>
        <position position="237"/>
    </location>
    <ligand>
        <name>substrate</name>
    </ligand>
</feature>
<dbReference type="GO" id="GO:0046872">
    <property type="term" value="F:metal ion binding"/>
    <property type="evidence" value="ECO:0007669"/>
    <property type="project" value="UniProtKB-KW"/>
</dbReference>
<dbReference type="NCBIfam" id="TIGR00221">
    <property type="entry name" value="nagA"/>
    <property type="match status" value="1"/>
</dbReference>
<evidence type="ECO:0000256" key="2">
    <source>
        <dbReference type="ARBA" id="ARBA00022723"/>
    </source>
</evidence>
<dbReference type="GeneID" id="90765671"/>
<keyword evidence="2 8" id="KW-0479">Metal-binding</keyword>
<feature type="binding site" evidence="7">
    <location>
        <begin position="291"/>
        <end position="293"/>
    </location>
    <ligand>
        <name>substrate</name>
    </ligand>
</feature>
<dbReference type="KEGG" id="rpod:E0E05_00060"/>
<dbReference type="InterPro" id="IPR003764">
    <property type="entry name" value="GlcNAc_6-P_deAcase"/>
</dbReference>
<dbReference type="OrthoDB" id="9776488at2"/>
<dbReference type="SUPFAM" id="SSF51556">
    <property type="entry name" value="Metallo-dependent hydrolases"/>
    <property type="match status" value="1"/>
</dbReference>
<feature type="binding site" evidence="8">
    <location>
        <position position="182"/>
    </location>
    <ligand>
        <name>Zn(2+)</name>
        <dbReference type="ChEBI" id="CHEBI:29105"/>
    </ligand>
</feature>
<proteinExistence type="inferred from homology"/>
<dbReference type="InterPro" id="IPR006680">
    <property type="entry name" value="Amidohydro-rel"/>
</dbReference>